<evidence type="ECO:0000259" key="2">
    <source>
        <dbReference type="Pfam" id="PF13843"/>
    </source>
</evidence>
<gene>
    <name evidence="3" type="ORF">ACEWY4_003852</name>
</gene>
<organism evidence="3 4">
    <name type="scientific">Coilia grayii</name>
    <name type="common">Gray's grenadier anchovy</name>
    <dbReference type="NCBI Taxonomy" id="363190"/>
    <lineage>
        <taxon>Eukaryota</taxon>
        <taxon>Metazoa</taxon>
        <taxon>Chordata</taxon>
        <taxon>Craniata</taxon>
        <taxon>Vertebrata</taxon>
        <taxon>Euteleostomi</taxon>
        <taxon>Actinopterygii</taxon>
        <taxon>Neopterygii</taxon>
        <taxon>Teleostei</taxon>
        <taxon>Clupei</taxon>
        <taxon>Clupeiformes</taxon>
        <taxon>Clupeoidei</taxon>
        <taxon>Engraulidae</taxon>
        <taxon>Coilinae</taxon>
        <taxon>Coilia</taxon>
    </lineage>
</organism>
<feature type="domain" description="PiggyBac transposable element-derived protein" evidence="2">
    <location>
        <begin position="141"/>
        <end position="363"/>
    </location>
</feature>
<reference evidence="3 4" key="1">
    <citation type="submission" date="2024-09" db="EMBL/GenBank/DDBJ databases">
        <title>A chromosome-level genome assembly of Gray's grenadier anchovy, Coilia grayii.</title>
        <authorList>
            <person name="Fu Z."/>
        </authorList>
    </citation>
    <scope>NUCLEOTIDE SEQUENCE [LARGE SCALE GENOMIC DNA]</scope>
    <source>
        <strain evidence="3">G4</strain>
        <tissue evidence="3">Muscle</tissue>
    </source>
</reference>
<feature type="region of interest" description="Disordered" evidence="1">
    <location>
        <begin position="48"/>
        <end position="81"/>
    </location>
</feature>
<dbReference type="AlphaFoldDB" id="A0ABD1KT10"/>
<evidence type="ECO:0000313" key="3">
    <source>
        <dbReference type="EMBL" id="KAL2102091.1"/>
    </source>
</evidence>
<keyword evidence="4" id="KW-1185">Reference proteome</keyword>
<dbReference type="EMBL" id="JBHFQA010000003">
    <property type="protein sequence ID" value="KAL2102091.1"/>
    <property type="molecule type" value="Genomic_DNA"/>
</dbReference>
<sequence>MIFIFLECLLIKNPSPVPEGGERSLGEEVPIPLARLLLAMPSPLARSLHPQGWKTEADPDTVTPQTPRFIPKRTPGVQSPLTTGAHSPADIFLLFFDYEALKLLLMSRDSFRAIVSNLHMSDPKDTAVNDLKRSTKEYNHLQKASLPIKQYMKAKPTKWGLKFFVLVDVNGHTVDYRLYTGKNGATTGKGLSFDVVTTLVNKDYLGSGYTVYCDNFYSSPHLFHHRSQQGFGACGTYRTNRAGMPKTQDNALKADAARGSIRWIRDGELLFIKWMDTREVSILTTVHPVYTGETVMRWQQNADGVYNRVAVPRPTAISEYNKYMGGVDTSDQMLGTASVHRKTKRWPTTVLQHMLDIAVTNSFITHKELMTKQ</sequence>
<dbReference type="InterPro" id="IPR029526">
    <property type="entry name" value="PGBD"/>
</dbReference>
<dbReference type="Proteomes" id="UP001591681">
    <property type="component" value="Unassembled WGS sequence"/>
</dbReference>
<comment type="caution">
    <text evidence="3">The sequence shown here is derived from an EMBL/GenBank/DDBJ whole genome shotgun (WGS) entry which is preliminary data.</text>
</comment>
<proteinExistence type="predicted"/>
<dbReference type="Pfam" id="PF13843">
    <property type="entry name" value="DDE_Tnp_1_7"/>
    <property type="match status" value="1"/>
</dbReference>
<evidence type="ECO:0000256" key="1">
    <source>
        <dbReference type="SAM" id="MobiDB-lite"/>
    </source>
</evidence>
<accession>A0ABD1KT10</accession>
<dbReference type="PANTHER" id="PTHR46599:SF3">
    <property type="entry name" value="PIGGYBAC TRANSPOSABLE ELEMENT-DERIVED PROTEIN 4"/>
    <property type="match status" value="1"/>
</dbReference>
<evidence type="ECO:0000313" key="4">
    <source>
        <dbReference type="Proteomes" id="UP001591681"/>
    </source>
</evidence>
<name>A0ABD1KT10_9TELE</name>
<dbReference type="PANTHER" id="PTHR46599">
    <property type="entry name" value="PIGGYBAC TRANSPOSABLE ELEMENT-DERIVED PROTEIN 4"/>
    <property type="match status" value="1"/>
</dbReference>
<protein>
    <recommendedName>
        <fullName evidence="2">PiggyBac transposable element-derived protein domain-containing protein</fullName>
    </recommendedName>
</protein>